<dbReference type="PANTHER" id="PTHR30383:SF31">
    <property type="entry name" value="SGNH HYDROLASE-TYPE ESTERASE DOMAIN-CONTAINING PROTEIN-RELATED"/>
    <property type="match status" value="1"/>
</dbReference>
<evidence type="ECO:0000259" key="1">
    <source>
        <dbReference type="Pfam" id="PF13472"/>
    </source>
</evidence>
<dbReference type="SUPFAM" id="SSF52266">
    <property type="entry name" value="SGNH hydrolase"/>
    <property type="match status" value="1"/>
</dbReference>
<keyword evidence="3" id="KW-1185">Reference proteome</keyword>
<dbReference type="GO" id="GO:0004622">
    <property type="term" value="F:phosphatidylcholine lysophospholipase activity"/>
    <property type="evidence" value="ECO:0007669"/>
    <property type="project" value="TreeGrafter"/>
</dbReference>
<reference evidence="2" key="1">
    <citation type="journal article" date="2023" name="Mol. Plant Microbe Interact.">
        <title>Elucidating the Obligate Nature and Biological Capacity of an Invasive Fungal Corn Pathogen.</title>
        <authorList>
            <person name="MacCready J.S."/>
            <person name="Roggenkamp E.M."/>
            <person name="Gdanetz K."/>
            <person name="Chilvers M.I."/>
        </authorList>
    </citation>
    <scope>NUCLEOTIDE SEQUENCE</scope>
    <source>
        <strain evidence="2">PM02</strain>
    </source>
</reference>
<comment type="caution">
    <text evidence="2">The sequence shown here is derived from an EMBL/GenBank/DDBJ whole genome shotgun (WGS) entry which is preliminary data.</text>
</comment>
<evidence type="ECO:0000313" key="3">
    <source>
        <dbReference type="Proteomes" id="UP001217918"/>
    </source>
</evidence>
<dbReference type="InterPro" id="IPR036514">
    <property type="entry name" value="SGNH_hydro_sf"/>
</dbReference>
<evidence type="ECO:0000313" key="2">
    <source>
        <dbReference type="EMBL" id="KAK2066738.1"/>
    </source>
</evidence>
<accession>A0AAD9MAF7</accession>
<gene>
    <name evidence="2" type="ORF">P8C59_000527</name>
</gene>
<dbReference type="Proteomes" id="UP001217918">
    <property type="component" value="Unassembled WGS sequence"/>
</dbReference>
<dbReference type="AlphaFoldDB" id="A0AAD9MAF7"/>
<feature type="domain" description="SGNH hydrolase-type esterase" evidence="1">
    <location>
        <begin position="48"/>
        <end position="226"/>
    </location>
</feature>
<dbReference type="InterPro" id="IPR051532">
    <property type="entry name" value="Ester_Hydrolysis_Enzymes"/>
</dbReference>
<dbReference type="Gene3D" id="3.40.50.1110">
    <property type="entry name" value="SGNH hydrolase"/>
    <property type="match status" value="1"/>
</dbReference>
<dbReference type="EMBL" id="JAQQPM010000001">
    <property type="protein sequence ID" value="KAK2066738.1"/>
    <property type="molecule type" value="Genomic_DNA"/>
</dbReference>
<name>A0AAD9MAF7_9PEZI</name>
<proteinExistence type="predicted"/>
<sequence length="260" mass="28116">MLPINPVLLAFASPLTRYGVPVPLGSSFTGPRLLMPLDPGVPLRIMPLGASITYGWQSSTGDGYRGPLRNMLTAAGSTVNMVGSREHGTMVDNDVEGWPGFVIDQVAAKANLSVPTWRPNVVLVNAGTNDCLQNRDVAHGGERMERLVRSLWRMSPRALVVLSSLIVNSNPAAEQNVLAMNSQFRDLAGKLRAEGLPIVFADMHSEVGPVKEDLKDGTHPDDAGYQKLANIWYAAMVEAENKRMYKAPEPIKCLPDDGGS</sequence>
<dbReference type="PANTHER" id="PTHR30383">
    <property type="entry name" value="THIOESTERASE 1/PROTEASE 1/LYSOPHOSPHOLIPASE L1"/>
    <property type="match status" value="1"/>
</dbReference>
<dbReference type="Pfam" id="PF13472">
    <property type="entry name" value="Lipase_GDSL_2"/>
    <property type="match status" value="1"/>
</dbReference>
<protein>
    <recommendedName>
        <fullName evidence="1">SGNH hydrolase-type esterase domain-containing protein</fullName>
    </recommendedName>
</protein>
<dbReference type="InterPro" id="IPR013830">
    <property type="entry name" value="SGNH_hydro"/>
</dbReference>
<organism evidence="2 3">
    <name type="scientific">Phyllachora maydis</name>
    <dbReference type="NCBI Taxonomy" id="1825666"/>
    <lineage>
        <taxon>Eukaryota</taxon>
        <taxon>Fungi</taxon>
        <taxon>Dikarya</taxon>
        <taxon>Ascomycota</taxon>
        <taxon>Pezizomycotina</taxon>
        <taxon>Sordariomycetes</taxon>
        <taxon>Sordariomycetidae</taxon>
        <taxon>Phyllachorales</taxon>
        <taxon>Phyllachoraceae</taxon>
        <taxon>Phyllachora</taxon>
    </lineage>
</organism>
<dbReference type="CDD" id="cd01833">
    <property type="entry name" value="XynB_like"/>
    <property type="match status" value="1"/>
</dbReference>